<organism evidence="1 2">
    <name type="scientific">Homarus americanus</name>
    <name type="common">American lobster</name>
    <dbReference type="NCBI Taxonomy" id="6706"/>
    <lineage>
        <taxon>Eukaryota</taxon>
        <taxon>Metazoa</taxon>
        <taxon>Ecdysozoa</taxon>
        <taxon>Arthropoda</taxon>
        <taxon>Crustacea</taxon>
        <taxon>Multicrustacea</taxon>
        <taxon>Malacostraca</taxon>
        <taxon>Eumalacostraca</taxon>
        <taxon>Eucarida</taxon>
        <taxon>Decapoda</taxon>
        <taxon>Pleocyemata</taxon>
        <taxon>Astacidea</taxon>
        <taxon>Nephropoidea</taxon>
        <taxon>Nephropidae</taxon>
        <taxon>Homarus</taxon>
    </lineage>
</organism>
<gene>
    <name evidence="1" type="primary">Fbxl15-L</name>
    <name evidence="1" type="ORF">Hamer_G004494</name>
</gene>
<dbReference type="GO" id="GO:0005737">
    <property type="term" value="C:cytoplasm"/>
    <property type="evidence" value="ECO:0007669"/>
    <property type="project" value="TreeGrafter"/>
</dbReference>
<dbReference type="SUPFAM" id="SSF52047">
    <property type="entry name" value="RNI-like"/>
    <property type="match status" value="1"/>
</dbReference>
<dbReference type="InterPro" id="IPR050648">
    <property type="entry name" value="F-box_LRR-repeat"/>
</dbReference>
<dbReference type="Proteomes" id="UP000747542">
    <property type="component" value="Unassembled WGS sequence"/>
</dbReference>
<sequence length="143" mass="16922">MGCWQVITQHQSQLRHINTASCWDINDRTLGEFFHKCNKLRVIELNKMELITDTILHYLATNCPHLEHLNVASCWYITDKGLKKVVEYCKVLRILDVRFCPRLTEQYLYSLYLRGINVKSDYSLARMVKRRKHVNNLGINVQI</sequence>
<protein>
    <submittedName>
        <fullName evidence="1">F-box/LRR-repeat protein 15-like</fullName>
    </submittedName>
</protein>
<reference evidence="1" key="1">
    <citation type="journal article" date="2021" name="Sci. Adv.">
        <title>The American lobster genome reveals insights on longevity, neural, and immune adaptations.</title>
        <authorList>
            <person name="Polinski J.M."/>
            <person name="Zimin A.V."/>
            <person name="Clark K.F."/>
            <person name="Kohn A.B."/>
            <person name="Sadowski N."/>
            <person name="Timp W."/>
            <person name="Ptitsyn A."/>
            <person name="Khanna P."/>
            <person name="Romanova D.Y."/>
            <person name="Williams P."/>
            <person name="Greenwood S.J."/>
            <person name="Moroz L.L."/>
            <person name="Walt D.R."/>
            <person name="Bodnar A.G."/>
        </authorList>
    </citation>
    <scope>NUCLEOTIDE SEQUENCE</scope>
    <source>
        <strain evidence="1">GMGI-L3</strain>
    </source>
</reference>
<accession>A0A8J5K1L3</accession>
<dbReference type="AlphaFoldDB" id="A0A8J5K1L3"/>
<dbReference type="EMBL" id="JAHLQT010026473">
    <property type="protein sequence ID" value="KAG7163359.1"/>
    <property type="molecule type" value="Genomic_DNA"/>
</dbReference>
<dbReference type="Pfam" id="PF13516">
    <property type="entry name" value="LRR_6"/>
    <property type="match status" value="1"/>
</dbReference>
<dbReference type="SMART" id="SM00367">
    <property type="entry name" value="LRR_CC"/>
    <property type="match status" value="3"/>
</dbReference>
<dbReference type="Gene3D" id="3.80.10.10">
    <property type="entry name" value="Ribonuclease Inhibitor"/>
    <property type="match status" value="1"/>
</dbReference>
<dbReference type="PANTHER" id="PTHR13382">
    <property type="entry name" value="MITOCHONDRIAL ATP SYNTHASE COUPLING FACTOR B"/>
    <property type="match status" value="1"/>
</dbReference>
<keyword evidence="2" id="KW-1185">Reference proteome</keyword>
<dbReference type="PANTHER" id="PTHR13382:SF69">
    <property type="entry name" value="FI18408P1"/>
    <property type="match status" value="1"/>
</dbReference>
<dbReference type="InterPro" id="IPR006553">
    <property type="entry name" value="Leu-rich_rpt_Cys-con_subtyp"/>
</dbReference>
<name>A0A8J5K1L3_HOMAM</name>
<evidence type="ECO:0000313" key="1">
    <source>
        <dbReference type="EMBL" id="KAG7163359.1"/>
    </source>
</evidence>
<evidence type="ECO:0000313" key="2">
    <source>
        <dbReference type="Proteomes" id="UP000747542"/>
    </source>
</evidence>
<dbReference type="InterPro" id="IPR001611">
    <property type="entry name" value="Leu-rich_rpt"/>
</dbReference>
<comment type="caution">
    <text evidence="1">The sequence shown here is derived from an EMBL/GenBank/DDBJ whole genome shotgun (WGS) entry which is preliminary data.</text>
</comment>
<proteinExistence type="predicted"/>
<dbReference type="InterPro" id="IPR032675">
    <property type="entry name" value="LRR_dom_sf"/>
</dbReference>